<protein>
    <submittedName>
        <fullName evidence="1">Uncharacterized protein</fullName>
    </submittedName>
</protein>
<dbReference type="EMBL" id="JTDF01021775">
    <property type="protein sequence ID" value="KAF8561390.1"/>
    <property type="molecule type" value="Genomic_DNA"/>
</dbReference>
<organism evidence="1 2">
    <name type="scientific">Paragonimus westermani</name>
    <dbReference type="NCBI Taxonomy" id="34504"/>
    <lineage>
        <taxon>Eukaryota</taxon>
        <taxon>Metazoa</taxon>
        <taxon>Spiralia</taxon>
        <taxon>Lophotrochozoa</taxon>
        <taxon>Platyhelminthes</taxon>
        <taxon>Trematoda</taxon>
        <taxon>Digenea</taxon>
        <taxon>Plagiorchiida</taxon>
        <taxon>Troglotremata</taxon>
        <taxon>Troglotrematidae</taxon>
        <taxon>Paragonimus</taxon>
    </lineage>
</organism>
<dbReference type="AlphaFoldDB" id="A0A8T0D0J0"/>
<evidence type="ECO:0000313" key="1">
    <source>
        <dbReference type="EMBL" id="KAF8561390.1"/>
    </source>
</evidence>
<comment type="caution">
    <text evidence="1">The sequence shown here is derived from an EMBL/GenBank/DDBJ whole genome shotgun (WGS) entry which is preliminary data.</text>
</comment>
<accession>A0A8T0D0J0</accession>
<name>A0A8T0D0J0_9TREM</name>
<dbReference type="OrthoDB" id="248923at2759"/>
<keyword evidence="2" id="KW-1185">Reference proteome</keyword>
<sequence length="102" mass="11423">YTRQLFSANIQPLAVKHELFQLARKSPQPVNCTFIPANIEVDETENASSEGMLTHILEALTEGDEMPSFTETTSVTYEILMAAIDLLFCECTEYLRTCQTTG</sequence>
<feature type="non-terminal residue" evidence="1">
    <location>
        <position position="1"/>
    </location>
</feature>
<dbReference type="Proteomes" id="UP000699462">
    <property type="component" value="Unassembled WGS sequence"/>
</dbReference>
<gene>
    <name evidence="1" type="ORF">P879_09323</name>
</gene>
<reference evidence="1 2" key="1">
    <citation type="submission" date="2019-07" db="EMBL/GenBank/DDBJ databases">
        <title>Annotation for the trematode Paragonimus westermani.</title>
        <authorList>
            <person name="Choi Y.-J."/>
        </authorList>
    </citation>
    <scope>NUCLEOTIDE SEQUENCE [LARGE SCALE GENOMIC DNA]</scope>
    <source>
        <strain evidence="1">180907_Pwestermani</strain>
    </source>
</reference>
<proteinExistence type="predicted"/>
<evidence type="ECO:0000313" key="2">
    <source>
        <dbReference type="Proteomes" id="UP000699462"/>
    </source>
</evidence>